<feature type="signal peptide" evidence="8">
    <location>
        <begin position="1"/>
        <end position="17"/>
    </location>
</feature>
<dbReference type="AlphaFoldDB" id="A0A5R8YZ24"/>
<dbReference type="InterPro" id="IPR003439">
    <property type="entry name" value="ABC_transporter-like_ATP-bd"/>
</dbReference>
<keyword evidence="6 7" id="KW-0472">Membrane</keyword>
<dbReference type="InterPro" id="IPR027417">
    <property type="entry name" value="P-loop_NTPase"/>
</dbReference>
<accession>A0A5R8YZ24</accession>
<dbReference type="PANTHER" id="PTHR24221">
    <property type="entry name" value="ATP-BINDING CASSETTE SUB-FAMILY B"/>
    <property type="match status" value="1"/>
</dbReference>
<evidence type="ECO:0000256" key="2">
    <source>
        <dbReference type="ARBA" id="ARBA00022692"/>
    </source>
</evidence>
<evidence type="ECO:0000256" key="4">
    <source>
        <dbReference type="ARBA" id="ARBA00022840"/>
    </source>
</evidence>
<dbReference type="SMART" id="SM00382">
    <property type="entry name" value="AAA"/>
    <property type="match status" value="1"/>
</dbReference>
<organism evidence="10 11">
    <name type="scientific">Microbispora triticiradicis</name>
    <dbReference type="NCBI Taxonomy" id="2200763"/>
    <lineage>
        <taxon>Bacteria</taxon>
        <taxon>Bacillati</taxon>
        <taxon>Actinomycetota</taxon>
        <taxon>Actinomycetes</taxon>
        <taxon>Streptosporangiales</taxon>
        <taxon>Streptosporangiaceae</taxon>
        <taxon>Microbispora</taxon>
    </lineage>
</organism>
<dbReference type="SUPFAM" id="SSF52540">
    <property type="entry name" value="P-loop containing nucleoside triphosphate hydrolases"/>
    <property type="match status" value="1"/>
</dbReference>
<evidence type="ECO:0000256" key="6">
    <source>
        <dbReference type="ARBA" id="ARBA00023136"/>
    </source>
</evidence>
<evidence type="ECO:0000256" key="1">
    <source>
        <dbReference type="ARBA" id="ARBA00004651"/>
    </source>
</evidence>
<feature type="transmembrane region" description="Helical" evidence="7">
    <location>
        <begin position="125"/>
        <end position="152"/>
    </location>
</feature>
<protein>
    <submittedName>
        <fullName evidence="10">ABC transporter ATP-binding protein</fullName>
    </submittedName>
</protein>
<keyword evidence="3" id="KW-0547">Nucleotide-binding</keyword>
<feature type="chain" id="PRO_5039562190" evidence="8">
    <location>
        <begin position="18"/>
        <end position="572"/>
    </location>
</feature>
<sequence length="572" mass="60768">MLLGLKLVSACTTAALALSTRAVIDQALAGHSTEAMAMAGCAALAAAATVLGPSLETHLSVIVADSVAQLHLEPRIQRFLASVETLEHLEHSDFLDRVTVLDHASWKLTHGLWSVIDVVFAGLRLLLLMLLLGTVSPVLLPLLVAAGVALALDQHGQRGVARAETDTAESFRLQRHLFTLATQAATSKEIWVAGVGGELARRQRAAWDEALVRRTAARLRSAGWRLGGWLMFSLCFAAGLVLVLRLAATGQASAGDVVLTLTVAVALRDSVQSALVRAGVALNAGTYVEPYLWLRDYVARHRQTGQRLPAPAVLRDGIAFEGVTFTYPGTARPVLDDVSFHLAAGSVVAIVGEFGSGKTSLVKLLTKFYTPDAGTIRVDGTDLSDLDTEAWRSRCSAAFQDFGRFRIRFAETVGLGDLPHADTAGRLADAVAAADADGLVRRLPNGMDTQLGRLFGGVELSGGQWQKTALARASMRQGPLLFVLDEPTASLDAPSEGAILERYMVRARELAARTGAVTVIVSHRFSTIAGADQILVFGAGRIMEAGTHAELLALGGRYADLYGIQARAYTAN</sequence>
<dbReference type="EMBL" id="VANP01000007">
    <property type="protein sequence ID" value="TLP58016.1"/>
    <property type="molecule type" value="Genomic_DNA"/>
</dbReference>
<dbReference type="GO" id="GO:0034040">
    <property type="term" value="F:ATPase-coupled lipid transmembrane transporter activity"/>
    <property type="evidence" value="ECO:0007669"/>
    <property type="project" value="TreeGrafter"/>
</dbReference>
<comment type="caution">
    <text evidence="10">The sequence shown here is derived from an EMBL/GenBank/DDBJ whole genome shotgun (WGS) entry which is preliminary data.</text>
</comment>
<dbReference type="Pfam" id="PF00005">
    <property type="entry name" value="ABC_tran"/>
    <property type="match status" value="1"/>
</dbReference>
<dbReference type="OrthoDB" id="9806127at2"/>
<evidence type="ECO:0000259" key="9">
    <source>
        <dbReference type="PROSITE" id="PS50893"/>
    </source>
</evidence>
<evidence type="ECO:0000256" key="3">
    <source>
        <dbReference type="ARBA" id="ARBA00022741"/>
    </source>
</evidence>
<keyword evidence="11" id="KW-1185">Reference proteome</keyword>
<comment type="subcellular location">
    <subcellularLocation>
        <location evidence="1">Cell membrane</location>
        <topology evidence="1">Multi-pass membrane protein</topology>
    </subcellularLocation>
</comment>
<evidence type="ECO:0000313" key="10">
    <source>
        <dbReference type="EMBL" id="TLP58016.1"/>
    </source>
</evidence>
<dbReference type="InterPro" id="IPR036640">
    <property type="entry name" value="ABC1_TM_sf"/>
</dbReference>
<name>A0A5R8YZ24_9ACTN</name>
<reference evidence="10" key="1">
    <citation type="submission" date="2019-05" db="EMBL/GenBank/DDBJ databases">
        <title>Isolation, diversity and antifungal activity of Actinobacteria from wheat.</title>
        <authorList>
            <person name="Yu B."/>
        </authorList>
    </citation>
    <scope>NUCLEOTIDE SEQUENCE [LARGE SCALE GENOMIC DNA]</scope>
    <source>
        <strain evidence="10">NEAU-HEGS1-5</strain>
    </source>
</reference>
<proteinExistence type="predicted"/>
<evidence type="ECO:0000256" key="5">
    <source>
        <dbReference type="ARBA" id="ARBA00022989"/>
    </source>
</evidence>
<evidence type="ECO:0000256" key="8">
    <source>
        <dbReference type="SAM" id="SignalP"/>
    </source>
</evidence>
<dbReference type="InterPro" id="IPR003593">
    <property type="entry name" value="AAA+_ATPase"/>
</dbReference>
<dbReference type="Proteomes" id="UP000309033">
    <property type="component" value="Unassembled WGS sequence"/>
</dbReference>
<dbReference type="GO" id="GO:0005524">
    <property type="term" value="F:ATP binding"/>
    <property type="evidence" value="ECO:0007669"/>
    <property type="project" value="UniProtKB-KW"/>
</dbReference>
<dbReference type="PROSITE" id="PS50893">
    <property type="entry name" value="ABC_TRANSPORTER_2"/>
    <property type="match status" value="1"/>
</dbReference>
<feature type="domain" description="ABC transporter" evidence="9">
    <location>
        <begin position="318"/>
        <end position="564"/>
    </location>
</feature>
<evidence type="ECO:0000256" key="7">
    <source>
        <dbReference type="SAM" id="Phobius"/>
    </source>
</evidence>
<dbReference type="PANTHER" id="PTHR24221:SF654">
    <property type="entry name" value="ATP-BINDING CASSETTE SUB-FAMILY B MEMBER 6"/>
    <property type="match status" value="1"/>
</dbReference>
<keyword evidence="2 7" id="KW-0812">Transmembrane</keyword>
<evidence type="ECO:0000313" key="11">
    <source>
        <dbReference type="Proteomes" id="UP000309033"/>
    </source>
</evidence>
<keyword evidence="5 7" id="KW-1133">Transmembrane helix</keyword>
<dbReference type="Gene3D" id="1.20.1560.10">
    <property type="entry name" value="ABC transporter type 1, transmembrane domain"/>
    <property type="match status" value="1"/>
</dbReference>
<dbReference type="Gene3D" id="3.40.50.300">
    <property type="entry name" value="P-loop containing nucleotide triphosphate hydrolases"/>
    <property type="match status" value="1"/>
</dbReference>
<dbReference type="InterPro" id="IPR039421">
    <property type="entry name" value="Type_1_exporter"/>
</dbReference>
<dbReference type="GO" id="GO:0016887">
    <property type="term" value="F:ATP hydrolysis activity"/>
    <property type="evidence" value="ECO:0007669"/>
    <property type="project" value="InterPro"/>
</dbReference>
<feature type="transmembrane region" description="Helical" evidence="7">
    <location>
        <begin position="226"/>
        <end position="248"/>
    </location>
</feature>
<gene>
    <name evidence="10" type="ORF">FED44_19780</name>
</gene>
<dbReference type="GO" id="GO:0005886">
    <property type="term" value="C:plasma membrane"/>
    <property type="evidence" value="ECO:0007669"/>
    <property type="project" value="UniProtKB-SubCell"/>
</dbReference>
<keyword evidence="4 10" id="KW-0067">ATP-binding</keyword>
<keyword evidence="8" id="KW-0732">Signal</keyword>